<dbReference type="InterPro" id="IPR045122">
    <property type="entry name" value="Csc1-like"/>
</dbReference>
<feature type="transmembrane region" description="Helical" evidence="7">
    <location>
        <begin position="459"/>
        <end position="481"/>
    </location>
</feature>
<dbReference type="Pfam" id="PF13967">
    <property type="entry name" value="RSN1_TM"/>
    <property type="match status" value="1"/>
</dbReference>
<keyword evidence="5 7" id="KW-1133">Transmembrane helix</keyword>
<evidence type="ECO:0008006" key="12">
    <source>
        <dbReference type="Google" id="ProtNLM"/>
    </source>
</evidence>
<evidence type="ECO:0000313" key="10">
    <source>
        <dbReference type="EMBL" id="CAE8677290.1"/>
    </source>
</evidence>
<evidence type="ECO:0000256" key="2">
    <source>
        <dbReference type="ARBA" id="ARBA00007779"/>
    </source>
</evidence>
<evidence type="ECO:0000256" key="1">
    <source>
        <dbReference type="ARBA" id="ARBA00004141"/>
    </source>
</evidence>
<dbReference type="PANTHER" id="PTHR13018:SF5">
    <property type="entry name" value="RE44586P"/>
    <property type="match status" value="1"/>
</dbReference>
<keyword evidence="6 7" id="KW-0472">Membrane</keyword>
<protein>
    <recommendedName>
        <fullName evidence="12">CSC1/OSCA1-like 7TM region domain-containing protein</fullName>
    </recommendedName>
</protein>
<feature type="domain" description="CSC1/OSCA1-like 7TM region" evidence="8">
    <location>
        <begin position="371"/>
        <end position="636"/>
    </location>
</feature>
<feature type="transmembrane region" description="Helical" evidence="7">
    <location>
        <begin position="163"/>
        <end position="183"/>
    </location>
</feature>
<keyword evidence="3" id="KW-0813">Transport</keyword>
<keyword evidence="4 7" id="KW-0812">Transmembrane</keyword>
<dbReference type="GO" id="GO:0005886">
    <property type="term" value="C:plasma membrane"/>
    <property type="evidence" value="ECO:0007669"/>
    <property type="project" value="TreeGrafter"/>
</dbReference>
<dbReference type="Pfam" id="PF02714">
    <property type="entry name" value="RSN1_7TM"/>
    <property type="match status" value="1"/>
</dbReference>
<dbReference type="GO" id="GO:0005227">
    <property type="term" value="F:calcium-activated cation channel activity"/>
    <property type="evidence" value="ECO:0007669"/>
    <property type="project" value="InterPro"/>
</dbReference>
<evidence type="ECO:0000256" key="5">
    <source>
        <dbReference type="ARBA" id="ARBA00022989"/>
    </source>
</evidence>
<feature type="transmembrane region" description="Helical" evidence="7">
    <location>
        <begin position="44"/>
        <end position="63"/>
    </location>
</feature>
<feature type="transmembrane region" description="Helical" evidence="7">
    <location>
        <begin position="614"/>
        <end position="636"/>
    </location>
</feature>
<dbReference type="Proteomes" id="UP000626109">
    <property type="component" value="Unassembled WGS sequence"/>
</dbReference>
<evidence type="ECO:0000259" key="8">
    <source>
        <dbReference type="Pfam" id="PF02714"/>
    </source>
</evidence>
<dbReference type="InterPro" id="IPR032880">
    <property type="entry name" value="CSC1/OSCA1-like_N"/>
</dbReference>
<evidence type="ECO:0000259" key="9">
    <source>
        <dbReference type="Pfam" id="PF13967"/>
    </source>
</evidence>
<gene>
    <name evidence="10" type="ORF">PGLA2088_LOCUS20253</name>
</gene>
<proteinExistence type="inferred from homology"/>
<feature type="transmembrane region" description="Helical" evidence="7">
    <location>
        <begin position="505"/>
        <end position="526"/>
    </location>
</feature>
<comment type="subcellular location">
    <subcellularLocation>
        <location evidence="1">Membrane</location>
        <topology evidence="1">Multi-pass membrane protein</topology>
    </subcellularLocation>
</comment>
<reference evidence="10" key="1">
    <citation type="submission" date="2021-02" db="EMBL/GenBank/DDBJ databases">
        <authorList>
            <person name="Dougan E. K."/>
            <person name="Rhodes N."/>
            <person name="Thang M."/>
            <person name="Chan C."/>
        </authorList>
    </citation>
    <scope>NUCLEOTIDE SEQUENCE</scope>
</reference>
<evidence type="ECO:0000313" key="11">
    <source>
        <dbReference type="Proteomes" id="UP000626109"/>
    </source>
</evidence>
<feature type="transmembrane region" description="Helical" evidence="7">
    <location>
        <begin position="122"/>
        <end position="143"/>
    </location>
</feature>
<comment type="similarity">
    <text evidence="2">Belongs to the CSC1 (TC 1.A.17) family.</text>
</comment>
<dbReference type="EMBL" id="CAJNNW010025446">
    <property type="protein sequence ID" value="CAE8677290.1"/>
    <property type="molecule type" value="Genomic_DNA"/>
</dbReference>
<dbReference type="AlphaFoldDB" id="A0A813JG33"/>
<evidence type="ECO:0000256" key="7">
    <source>
        <dbReference type="SAM" id="Phobius"/>
    </source>
</evidence>
<dbReference type="InterPro" id="IPR003864">
    <property type="entry name" value="CSC1/OSCA1-like_7TM"/>
</dbReference>
<evidence type="ECO:0000256" key="3">
    <source>
        <dbReference type="ARBA" id="ARBA00022448"/>
    </source>
</evidence>
<feature type="transmembrane region" description="Helical" evidence="7">
    <location>
        <begin position="416"/>
        <end position="439"/>
    </location>
</feature>
<feature type="non-terminal residue" evidence="10">
    <location>
        <position position="1"/>
    </location>
</feature>
<organism evidence="10 11">
    <name type="scientific">Polarella glacialis</name>
    <name type="common">Dinoflagellate</name>
    <dbReference type="NCBI Taxonomy" id="89957"/>
    <lineage>
        <taxon>Eukaryota</taxon>
        <taxon>Sar</taxon>
        <taxon>Alveolata</taxon>
        <taxon>Dinophyceae</taxon>
        <taxon>Suessiales</taxon>
        <taxon>Suessiaceae</taxon>
        <taxon>Polarella</taxon>
    </lineage>
</organism>
<accession>A0A813JG33</accession>
<evidence type="ECO:0000256" key="4">
    <source>
        <dbReference type="ARBA" id="ARBA00022692"/>
    </source>
</evidence>
<name>A0A813JG33_POLGL</name>
<sequence length="703" mass="76571">NAVVDWLLHYAPDPNDATVVDWLLETTTPDPNDASVGTDSSVDAVNLSVVMNGMLLLLALAAFEACLRAPRFRLLLAPRLPPLQSGGFLGWVRQEVTADSRPWAEEPDAVVMIRFLELGLKFSLCGMLVSVVLLPVYASSPGSATGANRLSLSNLQLGGSDRFWCVVVAAYVLFGAFSYLVLAEWRNFLLLRRSHFARVARGACGAEAAQAQRTVMVECVPREACSEQAVVAFFERLYGPGSVHSCRLQQIADPPQDPRQPFLQQMSTSVSSSSGAARANGAAPSPVVQLNEELGQQVRNAAQALQDATVGRTASSTAFVTLRSIGRSTEAQQVVLGHEGNWRVRGAAEPRDLLWCNVWKPLQQVEMRHSLALVACTFGLLFWSVPVTLIQAWASIGMLKKWFPAVERLQAIPNLYSFLTNYLPAVALIGLQALLPSVFEGMASRWEGHKTKSEVQRVVLNRCFSYQLASLYVTVLSGSLWDSLQSILDHPGNVLGILSQSLPKVAVYFLTFVLARACSGLPILLLRPWVFCCGAGSRPTGWEESPGRAAAVEHCQLGSEAASAALVLVIGLTYSIIAPVILPACALYFGLASLSYRWLFTYVYEPEFDSCGMFWYDLFSSILVGLLLGTLSLVGLALIYGNYAQFVALLPLPVLVLRLGWRCTSQGLQCMWIPLEDAVAADQDEGAAIASFSEELYARPDRE</sequence>
<feature type="transmembrane region" description="Helical" evidence="7">
    <location>
        <begin position="566"/>
        <end position="594"/>
    </location>
</feature>
<comment type="caution">
    <text evidence="10">The sequence shown here is derived from an EMBL/GenBank/DDBJ whole genome shotgun (WGS) entry which is preliminary data.</text>
</comment>
<feature type="domain" description="CSC1/OSCA1-like N-terminal transmembrane" evidence="9">
    <location>
        <begin position="48"/>
        <end position="183"/>
    </location>
</feature>
<evidence type="ECO:0000256" key="6">
    <source>
        <dbReference type="ARBA" id="ARBA00023136"/>
    </source>
</evidence>
<dbReference type="PANTHER" id="PTHR13018">
    <property type="entry name" value="PROBABLE MEMBRANE PROTEIN DUF221-RELATED"/>
    <property type="match status" value="1"/>
</dbReference>
<feature type="transmembrane region" description="Helical" evidence="7">
    <location>
        <begin position="371"/>
        <end position="396"/>
    </location>
</feature>